<dbReference type="Gene3D" id="3.30.230.10">
    <property type="match status" value="1"/>
</dbReference>
<evidence type="ECO:0000259" key="3">
    <source>
        <dbReference type="Pfam" id="PF00288"/>
    </source>
</evidence>
<reference evidence="5 6" key="1">
    <citation type="submission" date="2018-07" db="EMBL/GenBank/DDBJ databases">
        <title>Genomic Encyclopedia of Type Strains, Phase IV (KMG-IV): sequencing the most valuable type-strain genomes for metagenomic binning, comparative biology and taxonomic classification.</title>
        <authorList>
            <person name="Goeker M."/>
        </authorList>
    </citation>
    <scope>NUCLEOTIDE SEQUENCE [LARGE SCALE GENOMIC DNA]</scope>
    <source>
        <strain evidence="5 6">DSM 26407</strain>
    </source>
</reference>
<gene>
    <name evidence="5" type="ORF">DFQ59_10552</name>
</gene>
<protein>
    <submittedName>
        <fullName evidence="5">Beta-RFAP synthase</fullName>
    </submittedName>
</protein>
<evidence type="ECO:0000256" key="2">
    <source>
        <dbReference type="ARBA" id="ARBA00022777"/>
    </source>
</evidence>
<evidence type="ECO:0000259" key="4">
    <source>
        <dbReference type="Pfam" id="PF08544"/>
    </source>
</evidence>
<dbReference type="PIRSF" id="PIRSF004884">
    <property type="entry name" value="Sugar_kin_arch"/>
    <property type="match status" value="1"/>
</dbReference>
<dbReference type="Pfam" id="PF00288">
    <property type="entry name" value="GHMP_kinases_N"/>
    <property type="match status" value="1"/>
</dbReference>
<evidence type="ECO:0000256" key="1">
    <source>
        <dbReference type="ARBA" id="ARBA00022679"/>
    </source>
</evidence>
<dbReference type="AlphaFoldDB" id="A0A369C884"/>
<dbReference type="NCBIfam" id="TIGR00144">
    <property type="entry name" value="beta_RFAP_syn"/>
    <property type="match status" value="1"/>
</dbReference>
<dbReference type="PANTHER" id="PTHR20861">
    <property type="entry name" value="HOMOSERINE/4-DIPHOSPHOCYTIDYL-2-C-METHYL-D-ERYTHRITOL KINASE"/>
    <property type="match status" value="1"/>
</dbReference>
<dbReference type="GO" id="GO:0005524">
    <property type="term" value="F:ATP binding"/>
    <property type="evidence" value="ECO:0007669"/>
    <property type="project" value="InterPro"/>
</dbReference>
<keyword evidence="1" id="KW-0808">Transferase</keyword>
<dbReference type="PANTHER" id="PTHR20861:SF6">
    <property type="entry name" value="BETA-RIBOFURANOSYLPHENOL 5'-PHOSPHATE SYNTHASE"/>
    <property type="match status" value="1"/>
</dbReference>
<name>A0A369C884_9GAMM</name>
<sequence length="343" mass="35360">MVVAMVGGMDSGAHTEMAGGVRVETPTRLHLGFVDLNGGLGRRFGSLGLTIDGYATRVRVAPAARDGAEGPEAGRALAYARRVLEAAGHAGAVRVRVESTVPAHQGLGSGTQLGLAVGCAVDRLFGLGLGTRGVARIAERGARSGIGIGAFDQGGFLVDGGRGAGDGLPPVIARHPFPEAWRVVLLLDARGGGLHGPAEAAAFRALPEFPAERAAHLGRLVLLGILPALAEADFEPFARGVGELQRTVGDHFAPAQGGRFTSPAVAAALAWCEARGLYGVGQSSWGPTGFVLVPDADTGSRLVAGLRRRFGELGPLRCRLVAARNHGGRIDVGARPERLRRVT</sequence>
<dbReference type="SUPFAM" id="SSF54211">
    <property type="entry name" value="Ribosomal protein S5 domain 2-like"/>
    <property type="match status" value="1"/>
</dbReference>
<dbReference type="InterPro" id="IPR014721">
    <property type="entry name" value="Ribsml_uS5_D2-typ_fold_subgr"/>
</dbReference>
<dbReference type="EMBL" id="QPJY01000005">
    <property type="protein sequence ID" value="RCX30220.1"/>
    <property type="molecule type" value="Genomic_DNA"/>
</dbReference>
<proteinExistence type="predicted"/>
<evidence type="ECO:0000313" key="6">
    <source>
        <dbReference type="Proteomes" id="UP000252707"/>
    </source>
</evidence>
<dbReference type="RefSeq" id="WP_245937261.1">
    <property type="nucleotide sequence ID" value="NZ_QPJY01000005.1"/>
</dbReference>
<dbReference type="GO" id="GO:0016301">
    <property type="term" value="F:kinase activity"/>
    <property type="evidence" value="ECO:0007669"/>
    <property type="project" value="UniProtKB-KW"/>
</dbReference>
<feature type="domain" description="GHMP kinase C-terminal" evidence="4">
    <location>
        <begin position="226"/>
        <end position="310"/>
    </location>
</feature>
<keyword evidence="6" id="KW-1185">Reference proteome</keyword>
<dbReference type="InterPro" id="IPR006204">
    <property type="entry name" value="GHMP_kinase_N_dom"/>
</dbReference>
<dbReference type="Proteomes" id="UP000252707">
    <property type="component" value="Unassembled WGS sequence"/>
</dbReference>
<dbReference type="InterPro" id="IPR020568">
    <property type="entry name" value="Ribosomal_Su5_D2-typ_SF"/>
</dbReference>
<feature type="domain" description="GHMP kinase N-terminal" evidence="3">
    <location>
        <begin position="80"/>
        <end position="155"/>
    </location>
</feature>
<evidence type="ECO:0000313" key="5">
    <source>
        <dbReference type="EMBL" id="RCX30220.1"/>
    </source>
</evidence>
<organism evidence="5 6">
    <name type="scientific">Thioalbus denitrificans</name>
    <dbReference type="NCBI Taxonomy" id="547122"/>
    <lineage>
        <taxon>Bacteria</taxon>
        <taxon>Pseudomonadati</taxon>
        <taxon>Pseudomonadota</taxon>
        <taxon>Gammaproteobacteria</taxon>
        <taxon>Chromatiales</taxon>
        <taxon>Ectothiorhodospiraceae</taxon>
        <taxon>Thioalbus</taxon>
    </lineage>
</organism>
<accession>A0A369C884</accession>
<comment type="caution">
    <text evidence="5">The sequence shown here is derived from an EMBL/GenBank/DDBJ whole genome shotgun (WGS) entry which is preliminary data.</text>
</comment>
<dbReference type="InterPro" id="IPR013750">
    <property type="entry name" value="GHMP_kinase_C_dom"/>
</dbReference>
<dbReference type="InterPro" id="IPR004422">
    <property type="entry name" value="RFAP_synthase"/>
</dbReference>
<keyword evidence="2" id="KW-0418">Kinase</keyword>
<dbReference type="Pfam" id="PF08544">
    <property type="entry name" value="GHMP_kinases_C"/>
    <property type="match status" value="1"/>
</dbReference>